<sequence length="161" mass="18773">MSNFQLTEEEMLAIAIDESLKMDKIEVVKEKGVKEDPMLVLARFEDAEIERKKIVENEKKLALAKKIAEDEKKIREKKAEILERKRDAAFIKLCKENKYDVIRLMLVENKSDPIEDFPLVCEHGTSEMIELYLRMGAKFDFYSKSRLVLNPNAKLRGNFFG</sequence>
<protein>
    <recommendedName>
        <fullName evidence="2">Ankyrin repeat protein</fullName>
    </recommendedName>
</protein>
<name>A0A3G5AA68_9VIRU</name>
<accession>A0A3G5AA68</accession>
<gene>
    <name evidence="1" type="ORF">Hyperionvirus18_42</name>
</gene>
<reference evidence="1" key="1">
    <citation type="submission" date="2018-10" db="EMBL/GenBank/DDBJ databases">
        <title>Hidden diversity of soil giant viruses.</title>
        <authorList>
            <person name="Schulz F."/>
            <person name="Alteio L."/>
            <person name="Goudeau D."/>
            <person name="Ryan E.M."/>
            <person name="Malmstrom R.R."/>
            <person name="Blanchard J."/>
            <person name="Woyke T."/>
        </authorList>
    </citation>
    <scope>NUCLEOTIDE SEQUENCE</scope>
    <source>
        <strain evidence="1">HYV1</strain>
    </source>
</reference>
<organism evidence="1">
    <name type="scientific">Hyperionvirus sp</name>
    <dbReference type="NCBI Taxonomy" id="2487770"/>
    <lineage>
        <taxon>Viruses</taxon>
        <taxon>Varidnaviria</taxon>
        <taxon>Bamfordvirae</taxon>
        <taxon>Nucleocytoviricota</taxon>
        <taxon>Megaviricetes</taxon>
        <taxon>Imitervirales</taxon>
        <taxon>Mimiviridae</taxon>
        <taxon>Klosneuvirinae</taxon>
    </lineage>
</organism>
<proteinExistence type="predicted"/>
<dbReference type="EMBL" id="MK072400">
    <property type="protein sequence ID" value="AYV84166.1"/>
    <property type="molecule type" value="Genomic_DNA"/>
</dbReference>
<evidence type="ECO:0008006" key="2">
    <source>
        <dbReference type="Google" id="ProtNLM"/>
    </source>
</evidence>
<evidence type="ECO:0000313" key="1">
    <source>
        <dbReference type="EMBL" id="AYV84166.1"/>
    </source>
</evidence>